<dbReference type="Pfam" id="PF00535">
    <property type="entry name" value="Glycos_transf_2"/>
    <property type="match status" value="1"/>
</dbReference>
<dbReference type="SUPFAM" id="SSF53448">
    <property type="entry name" value="Nucleotide-diphospho-sugar transferases"/>
    <property type="match status" value="1"/>
</dbReference>
<organism evidence="2 3">
    <name type="scientific">Psychroflexus aurantiacus</name>
    <dbReference type="NCBI Taxonomy" id="2709310"/>
    <lineage>
        <taxon>Bacteria</taxon>
        <taxon>Pseudomonadati</taxon>
        <taxon>Bacteroidota</taxon>
        <taxon>Flavobacteriia</taxon>
        <taxon>Flavobacteriales</taxon>
        <taxon>Flavobacteriaceae</taxon>
        <taxon>Psychroflexus</taxon>
    </lineage>
</organism>
<dbReference type="RefSeq" id="WP_164004103.1">
    <property type="nucleotide sequence ID" value="NZ_JAAIKD010000002.1"/>
</dbReference>
<dbReference type="AlphaFoldDB" id="A0A6B3QYV3"/>
<dbReference type="InterPro" id="IPR029044">
    <property type="entry name" value="Nucleotide-diphossugar_trans"/>
</dbReference>
<proteinExistence type="predicted"/>
<accession>A0A6B3QYV3</accession>
<sequence length="296" mass="34971">MLSILIRTYRDPVFDIVYEIHEQCQKLDLRYEILISDDYPHGEKVEEEKLSKFPNLTYWKNQSNLGRSNNLNTLINTARFDYVLLLDNDVLPLRKNFMSSYLKAIEHKCKVAFGGLTYAHESPQDSQVLRWLYGHKREAKPVEVRKEDYKYEVLVSNLLIDKSAFQQPIFDTELTTYGYEDLVFSEELKAKNIEVCHLDNPVVHTGLETSSEFLTKTETALLTLKALIDRKKISENATPLSRLYFKMKSTRTLRLFLIALNPFQNKIRRHLISKQPSLFWFNVYKLYYFSKQFQNK</sequence>
<dbReference type="InterPro" id="IPR001173">
    <property type="entry name" value="Glyco_trans_2-like"/>
</dbReference>
<dbReference type="EMBL" id="JAAIKD010000002">
    <property type="protein sequence ID" value="NEV93386.1"/>
    <property type="molecule type" value="Genomic_DNA"/>
</dbReference>
<keyword evidence="2" id="KW-0808">Transferase</keyword>
<feature type="domain" description="Glycosyltransferase 2-like" evidence="1">
    <location>
        <begin position="3"/>
        <end position="133"/>
    </location>
</feature>
<evidence type="ECO:0000313" key="2">
    <source>
        <dbReference type="EMBL" id="NEV93386.1"/>
    </source>
</evidence>
<gene>
    <name evidence="2" type="ORF">G3567_04375</name>
</gene>
<dbReference type="CDD" id="cd00761">
    <property type="entry name" value="Glyco_tranf_GTA_type"/>
    <property type="match status" value="1"/>
</dbReference>
<evidence type="ECO:0000259" key="1">
    <source>
        <dbReference type="Pfam" id="PF00535"/>
    </source>
</evidence>
<keyword evidence="3" id="KW-1185">Reference proteome</keyword>
<evidence type="ECO:0000313" key="3">
    <source>
        <dbReference type="Proteomes" id="UP000478505"/>
    </source>
</evidence>
<comment type="caution">
    <text evidence="2">The sequence shown here is derived from an EMBL/GenBank/DDBJ whole genome shotgun (WGS) entry which is preliminary data.</text>
</comment>
<dbReference type="Proteomes" id="UP000478505">
    <property type="component" value="Unassembled WGS sequence"/>
</dbReference>
<dbReference type="Gene3D" id="3.90.550.10">
    <property type="entry name" value="Spore Coat Polysaccharide Biosynthesis Protein SpsA, Chain A"/>
    <property type="match status" value="1"/>
</dbReference>
<protein>
    <submittedName>
        <fullName evidence="2">Glycosyltransferase family 2 protein</fullName>
    </submittedName>
</protein>
<name>A0A6B3QYV3_9FLAO</name>
<reference evidence="2 3" key="1">
    <citation type="submission" date="2020-02" db="EMBL/GenBank/DDBJ databases">
        <title>Flavobacteriaceae Psychroflexus bacterium YR1-1, complete genome.</title>
        <authorList>
            <person name="Li Y."/>
            <person name="Wu S."/>
        </authorList>
    </citation>
    <scope>NUCLEOTIDE SEQUENCE [LARGE SCALE GENOMIC DNA]</scope>
    <source>
        <strain evidence="2 3">YR1-1</strain>
    </source>
</reference>
<dbReference type="GO" id="GO:0016740">
    <property type="term" value="F:transferase activity"/>
    <property type="evidence" value="ECO:0007669"/>
    <property type="project" value="UniProtKB-KW"/>
</dbReference>